<keyword evidence="4" id="KW-0804">Transcription</keyword>
<evidence type="ECO:0000259" key="5">
    <source>
        <dbReference type="PROSITE" id="PS50931"/>
    </source>
</evidence>
<dbReference type="Pfam" id="PF00126">
    <property type="entry name" value="HTH_1"/>
    <property type="match status" value="1"/>
</dbReference>
<dbReference type="AlphaFoldDB" id="A0A9X3Z4B0"/>
<protein>
    <submittedName>
        <fullName evidence="6">LysR family transcriptional regulator</fullName>
    </submittedName>
</protein>
<dbReference type="Pfam" id="PF03466">
    <property type="entry name" value="LysR_substrate"/>
    <property type="match status" value="1"/>
</dbReference>
<dbReference type="Proteomes" id="UP001151071">
    <property type="component" value="Unassembled WGS sequence"/>
</dbReference>
<dbReference type="SUPFAM" id="SSF46785">
    <property type="entry name" value="Winged helix' DNA-binding domain"/>
    <property type="match status" value="1"/>
</dbReference>
<dbReference type="CDD" id="cd08442">
    <property type="entry name" value="PBP2_YofA_SoxR_like"/>
    <property type="match status" value="1"/>
</dbReference>
<evidence type="ECO:0000313" key="7">
    <source>
        <dbReference type="Proteomes" id="UP001151071"/>
    </source>
</evidence>
<dbReference type="InterPro" id="IPR036390">
    <property type="entry name" value="WH_DNA-bd_sf"/>
</dbReference>
<organism evidence="6 7">
    <name type="scientific">Brevibacillus thermoruber</name>
    <dbReference type="NCBI Taxonomy" id="33942"/>
    <lineage>
        <taxon>Bacteria</taxon>
        <taxon>Bacillati</taxon>
        <taxon>Bacillota</taxon>
        <taxon>Bacilli</taxon>
        <taxon>Bacillales</taxon>
        <taxon>Paenibacillaceae</taxon>
        <taxon>Brevibacillus</taxon>
    </lineage>
</organism>
<dbReference type="InterPro" id="IPR036388">
    <property type="entry name" value="WH-like_DNA-bd_sf"/>
</dbReference>
<dbReference type="PANTHER" id="PTHR30126">
    <property type="entry name" value="HTH-TYPE TRANSCRIPTIONAL REGULATOR"/>
    <property type="match status" value="1"/>
</dbReference>
<name>A0A9X3Z4B0_9BACL</name>
<evidence type="ECO:0000256" key="1">
    <source>
        <dbReference type="ARBA" id="ARBA00009437"/>
    </source>
</evidence>
<gene>
    <name evidence="6" type="ORF">O3V59_15200</name>
</gene>
<dbReference type="GO" id="GO:0000976">
    <property type="term" value="F:transcription cis-regulatory region binding"/>
    <property type="evidence" value="ECO:0007669"/>
    <property type="project" value="TreeGrafter"/>
</dbReference>
<accession>A0A9X3Z4B0</accession>
<dbReference type="Gene3D" id="1.10.10.10">
    <property type="entry name" value="Winged helix-like DNA-binding domain superfamily/Winged helix DNA-binding domain"/>
    <property type="match status" value="1"/>
</dbReference>
<feature type="domain" description="HTH lysR-type" evidence="5">
    <location>
        <begin position="1"/>
        <end position="58"/>
    </location>
</feature>
<comment type="caution">
    <text evidence="6">The sequence shown here is derived from an EMBL/GenBank/DDBJ whole genome shotgun (WGS) entry which is preliminary data.</text>
</comment>
<dbReference type="InterPro" id="IPR005119">
    <property type="entry name" value="LysR_subst-bd"/>
</dbReference>
<evidence type="ECO:0000256" key="3">
    <source>
        <dbReference type="ARBA" id="ARBA00023125"/>
    </source>
</evidence>
<evidence type="ECO:0000256" key="2">
    <source>
        <dbReference type="ARBA" id="ARBA00023015"/>
    </source>
</evidence>
<reference evidence="6" key="1">
    <citation type="submission" date="2022-12" db="EMBL/GenBank/DDBJ databases">
        <title>Draft genome sequence of the thermophilic strain Brevibacillus thermoruber HT42, isolated from Los Humeros, Puebla, Mexico, with biotechnological potential.</title>
        <authorList>
            <person name="Lara Sanchez J."/>
            <person name="Solis Palacios R."/>
            <person name="Bustos Baena A.S."/>
            <person name="Ruz Baez A.E."/>
            <person name="Espinosa Luna G."/>
            <person name="Oliart Ros R.M."/>
        </authorList>
    </citation>
    <scope>NUCLEOTIDE SEQUENCE</scope>
    <source>
        <strain evidence="6">HT42</strain>
    </source>
</reference>
<dbReference type="EMBL" id="JAPYYP010000020">
    <property type="protein sequence ID" value="MDA5109712.1"/>
    <property type="molecule type" value="Genomic_DNA"/>
</dbReference>
<dbReference type="PROSITE" id="PS50931">
    <property type="entry name" value="HTH_LYSR"/>
    <property type="match status" value="1"/>
</dbReference>
<comment type="similarity">
    <text evidence="1">Belongs to the LysR transcriptional regulatory family.</text>
</comment>
<dbReference type="PANTHER" id="PTHR30126:SF40">
    <property type="entry name" value="HTH-TYPE TRANSCRIPTIONAL REGULATOR GLTR"/>
    <property type="match status" value="1"/>
</dbReference>
<evidence type="ECO:0000313" key="6">
    <source>
        <dbReference type="EMBL" id="MDA5109712.1"/>
    </source>
</evidence>
<dbReference type="InterPro" id="IPR000847">
    <property type="entry name" value="LysR_HTH_N"/>
</dbReference>
<keyword evidence="3" id="KW-0238">DNA-binding</keyword>
<dbReference type="RefSeq" id="WP_044897367.1">
    <property type="nucleotide sequence ID" value="NZ_JAPYYP010000020.1"/>
</dbReference>
<keyword evidence="7" id="KW-1185">Reference proteome</keyword>
<dbReference type="PRINTS" id="PR00039">
    <property type="entry name" value="HTHLYSR"/>
</dbReference>
<sequence length="301" mass="33039">MELSDLRIFQTVAEHGSVSRAARELNYVQSNVTARIQHLERKLGTSLFYRHARGVTLNPDGRKLLAYAQKILAMMDEMEKAFQDEENPSGPLLIGSVETVSCLPAILSVYCRRYPRVDLSLVTGVTEHLVNEVLAYELDGAFVSGPIEHPEIVQELLTEEELVLIASGDGAPHSLDECKTRPLLVFRSGCGYRARLVQWLAAEGITPARIMEFGTLETILAVVASGLGVSLVPRAAVAHLEAAGRIRCHSIPREFGRVSTVFIRRRDAISSSSMRKLLETIRGFRDEGGTGTSQPEAAARS</sequence>
<proteinExistence type="inferred from homology"/>
<dbReference type="FunFam" id="1.10.10.10:FF:000001">
    <property type="entry name" value="LysR family transcriptional regulator"/>
    <property type="match status" value="1"/>
</dbReference>
<dbReference type="GO" id="GO:0003700">
    <property type="term" value="F:DNA-binding transcription factor activity"/>
    <property type="evidence" value="ECO:0007669"/>
    <property type="project" value="InterPro"/>
</dbReference>
<keyword evidence="2" id="KW-0805">Transcription regulation</keyword>
<dbReference type="SUPFAM" id="SSF53850">
    <property type="entry name" value="Periplasmic binding protein-like II"/>
    <property type="match status" value="1"/>
</dbReference>
<dbReference type="Gene3D" id="3.40.190.290">
    <property type="match status" value="1"/>
</dbReference>
<evidence type="ECO:0000256" key="4">
    <source>
        <dbReference type="ARBA" id="ARBA00023163"/>
    </source>
</evidence>